<keyword evidence="11" id="KW-1185">Reference proteome</keyword>
<dbReference type="Proteomes" id="UP000472263">
    <property type="component" value="Chromosome 8"/>
</dbReference>
<protein>
    <submittedName>
        <fullName evidence="10">Hemoglobin alpha embryonic-3</fullName>
    </submittedName>
</protein>
<keyword evidence="5 8" id="KW-0561">Oxygen transport</keyword>
<dbReference type="Pfam" id="PF00042">
    <property type="entry name" value="Globin"/>
    <property type="match status" value="1"/>
</dbReference>
<dbReference type="GeneTree" id="ENSGT00940000163288"/>
<evidence type="ECO:0000256" key="5">
    <source>
        <dbReference type="ARBA" id="ARBA00022621"/>
    </source>
</evidence>
<dbReference type="GO" id="GO:0046872">
    <property type="term" value="F:metal ion binding"/>
    <property type="evidence" value="ECO:0007669"/>
    <property type="project" value="UniProtKB-KW"/>
</dbReference>
<dbReference type="SUPFAM" id="SSF46458">
    <property type="entry name" value="Globin-like"/>
    <property type="match status" value="1"/>
</dbReference>
<evidence type="ECO:0000256" key="3">
    <source>
        <dbReference type="ARBA" id="ARBA00022448"/>
    </source>
</evidence>
<dbReference type="InParanoid" id="A0A668ACT4"/>
<dbReference type="InterPro" id="IPR002338">
    <property type="entry name" value="Hemoglobin_a-typ"/>
</dbReference>
<dbReference type="GO" id="GO:0019825">
    <property type="term" value="F:oxygen binding"/>
    <property type="evidence" value="ECO:0007669"/>
    <property type="project" value="InterPro"/>
</dbReference>
<organism evidence="10 11">
    <name type="scientific">Myripristis murdjan</name>
    <name type="common">pinecone soldierfish</name>
    <dbReference type="NCBI Taxonomy" id="586833"/>
    <lineage>
        <taxon>Eukaryota</taxon>
        <taxon>Metazoa</taxon>
        <taxon>Chordata</taxon>
        <taxon>Craniata</taxon>
        <taxon>Vertebrata</taxon>
        <taxon>Euteleostomi</taxon>
        <taxon>Actinopterygii</taxon>
        <taxon>Neopterygii</taxon>
        <taxon>Teleostei</taxon>
        <taxon>Neoteleostei</taxon>
        <taxon>Acanthomorphata</taxon>
        <taxon>Holocentriformes</taxon>
        <taxon>Holocentridae</taxon>
        <taxon>Myripristis</taxon>
    </lineage>
</organism>
<dbReference type="GO" id="GO:0072562">
    <property type="term" value="C:blood microparticle"/>
    <property type="evidence" value="ECO:0007669"/>
    <property type="project" value="TreeGrafter"/>
</dbReference>
<reference evidence="10" key="2">
    <citation type="submission" date="2025-08" db="UniProtKB">
        <authorList>
            <consortium name="Ensembl"/>
        </authorList>
    </citation>
    <scope>IDENTIFICATION</scope>
</reference>
<keyword evidence="7" id="KW-0408">Iron</keyword>
<dbReference type="GO" id="GO:0020037">
    <property type="term" value="F:heme binding"/>
    <property type="evidence" value="ECO:0007669"/>
    <property type="project" value="InterPro"/>
</dbReference>
<dbReference type="Gene3D" id="1.10.490.10">
    <property type="entry name" value="Globins"/>
    <property type="match status" value="1"/>
</dbReference>
<evidence type="ECO:0000256" key="1">
    <source>
        <dbReference type="ARBA" id="ARBA00002650"/>
    </source>
</evidence>
<evidence type="ECO:0000259" key="9">
    <source>
        <dbReference type="PROSITE" id="PS01033"/>
    </source>
</evidence>
<keyword evidence="6" id="KW-0479">Metal-binding</keyword>
<sequence length="138" mass="15335">MTTLTAKDKQVVRDFFGKVGKNAEKIGHEALARTLVVYPQTKTYFAHWKDLSPGSPMVKKHGFTVMRGVLDAVDKIDDIVGGLLVLSELHAFRLRIDPSPCGIVFGLYFPGDEFTPEVHVSVDKFLARVAVGLSDKYR</sequence>
<evidence type="ECO:0000256" key="2">
    <source>
        <dbReference type="ARBA" id="ARBA00008705"/>
    </source>
</evidence>
<reference evidence="10" key="3">
    <citation type="submission" date="2025-09" db="UniProtKB">
        <authorList>
            <consortium name="Ensembl"/>
        </authorList>
    </citation>
    <scope>IDENTIFICATION</scope>
</reference>
<dbReference type="PANTHER" id="PTHR11442:SF91">
    <property type="entry name" value="EMBRYONIC ALPHA GLOBIN E1-RELATED"/>
    <property type="match status" value="1"/>
</dbReference>
<evidence type="ECO:0000256" key="4">
    <source>
        <dbReference type="ARBA" id="ARBA00022617"/>
    </source>
</evidence>
<dbReference type="PROSITE" id="PS01033">
    <property type="entry name" value="GLOBIN"/>
    <property type="match status" value="1"/>
</dbReference>
<dbReference type="GO" id="GO:0005833">
    <property type="term" value="C:hemoglobin complex"/>
    <property type="evidence" value="ECO:0007669"/>
    <property type="project" value="InterPro"/>
</dbReference>
<dbReference type="GO" id="GO:0042744">
    <property type="term" value="P:hydrogen peroxide catabolic process"/>
    <property type="evidence" value="ECO:0007669"/>
    <property type="project" value="TreeGrafter"/>
</dbReference>
<dbReference type="InterPro" id="IPR009050">
    <property type="entry name" value="Globin-like_sf"/>
</dbReference>
<evidence type="ECO:0000256" key="8">
    <source>
        <dbReference type="RuleBase" id="RU000356"/>
    </source>
</evidence>
<dbReference type="InterPro" id="IPR050056">
    <property type="entry name" value="Hemoglobin_oxygen_transport"/>
</dbReference>
<feature type="domain" description="Globin" evidence="9">
    <location>
        <begin position="3"/>
        <end position="138"/>
    </location>
</feature>
<dbReference type="PRINTS" id="PR00612">
    <property type="entry name" value="ALPHAHAEM"/>
</dbReference>
<dbReference type="GO" id="GO:0031720">
    <property type="term" value="F:haptoglobin binding"/>
    <property type="evidence" value="ECO:0007669"/>
    <property type="project" value="TreeGrafter"/>
</dbReference>
<evidence type="ECO:0000256" key="6">
    <source>
        <dbReference type="ARBA" id="ARBA00022723"/>
    </source>
</evidence>
<dbReference type="FunFam" id="1.10.490.10:FF:000002">
    <property type="entry name" value="Hemoglobin subunit alpha"/>
    <property type="match status" value="1"/>
</dbReference>
<accession>A0A668ACT4</accession>
<reference evidence="10" key="1">
    <citation type="submission" date="2019-06" db="EMBL/GenBank/DDBJ databases">
        <authorList>
            <consortium name="Wellcome Sanger Institute Data Sharing"/>
        </authorList>
    </citation>
    <scope>NUCLEOTIDE SEQUENCE [LARGE SCALE GENOMIC DNA]</scope>
</reference>
<evidence type="ECO:0000313" key="10">
    <source>
        <dbReference type="Ensembl" id="ENSMMDP00005049003.1"/>
    </source>
</evidence>
<name>A0A668ACT4_9TELE</name>
<evidence type="ECO:0000256" key="7">
    <source>
        <dbReference type="ARBA" id="ARBA00023004"/>
    </source>
</evidence>
<keyword evidence="3 8" id="KW-0813">Transport</keyword>
<keyword evidence="4 8" id="KW-0349">Heme</keyword>
<evidence type="ECO:0000313" key="11">
    <source>
        <dbReference type="Proteomes" id="UP000472263"/>
    </source>
</evidence>
<dbReference type="InterPro" id="IPR012292">
    <property type="entry name" value="Globin/Proto"/>
</dbReference>
<dbReference type="AlphaFoldDB" id="A0A668ACT4"/>
<dbReference type="GO" id="GO:0043177">
    <property type="term" value="F:organic acid binding"/>
    <property type="evidence" value="ECO:0007669"/>
    <property type="project" value="TreeGrafter"/>
</dbReference>
<comment type="function">
    <text evidence="1">Involved in oxygen transport from gills to the various peripheral tissues.</text>
</comment>
<dbReference type="InterPro" id="IPR000971">
    <property type="entry name" value="Globin"/>
</dbReference>
<dbReference type="GO" id="GO:0004601">
    <property type="term" value="F:peroxidase activity"/>
    <property type="evidence" value="ECO:0007669"/>
    <property type="project" value="TreeGrafter"/>
</dbReference>
<proteinExistence type="inferred from homology"/>
<comment type="similarity">
    <text evidence="2 8">Belongs to the globin family.</text>
</comment>
<dbReference type="Ensembl" id="ENSMMDT00005049960.1">
    <property type="protein sequence ID" value="ENSMMDP00005049003.1"/>
    <property type="gene ID" value="ENSMMDG00005022276.1"/>
</dbReference>
<dbReference type="PANTHER" id="PTHR11442">
    <property type="entry name" value="HEMOGLOBIN FAMILY MEMBER"/>
    <property type="match status" value="1"/>
</dbReference>
<dbReference type="GO" id="GO:0005344">
    <property type="term" value="F:oxygen carrier activity"/>
    <property type="evidence" value="ECO:0007669"/>
    <property type="project" value="UniProtKB-KW"/>
</dbReference>
<dbReference type="GO" id="GO:0031838">
    <property type="term" value="C:haptoglobin-hemoglobin complex"/>
    <property type="evidence" value="ECO:0007669"/>
    <property type="project" value="TreeGrafter"/>
</dbReference>